<keyword evidence="6 8" id="KW-0482">Metalloprotease</keyword>
<dbReference type="InterPro" id="IPR051156">
    <property type="entry name" value="Mito/Outer_Membr_Metalloprot"/>
</dbReference>
<evidence type="ECO:0000256" key="6">
    <source>
        <dbReference type="ARBA" id="ARBA00023049"/>
    </source>
</evidence>
<dbReference type="InterPro" id="IPR001915">
    <property type="entry name" value="Peptidase_M48"/>
</dbReference>
<evidence type="ECO:0000259" key="7">
    <source>
        <dbReference type="Pfam" id="PF01435"/>
    </source>
</evidence>
<dbReference type="EMBL" id="JAVIDA010000035">
    <property type="protein sequence ID" value="MDQ9073148.1"/>
    <property type="molecule type" value="Genomic_DNA"/>
</dbReference>
<dbReference type="InterPro" id="IPR011990">
    <property type="entry name" value="TPR-like_helical_dom_sf"/>
</dbReference>
<evidence type="ECO:0000256" key="1">
    <source>
        <dbReference type="ARBA" id="ARBA00001947"/>
    </source>
</evidence>
<evidence type="ECO:0000313" key="9">
    <source>
        <dbReference type="Proteomes" id="UP001243195"/>
    </source>
</evidence>
<protein>
    <submittedName>
        <fullName evidence="8">M48 family metalloprotease</fullName>
        <ecNumber evidence="8">3.4.24.-</ecNumber>
    </submittedName>
</protein>
<dbReference type="Proteomes" id="UP001243195">
    <property type="component" value="Unassembled WGS sequence"/>
</dbReference>
<evidence type="ECO:0000256" key="5">
    <source>
        <dbReference type="ARBA" id="ARBA00022833"/>
    </source>
</evidence>
<evidence type="ECO:0000256" key="3">
    <source>
        <dbReference type="ARBA" id="ARBA00022723"/>
    </source>
</evidence>
<keyword evidence="2" id="KW-0645">Protease</keyword>
<dbReference type="PANTHER" id="PTHR22726">
    <property type="entry name" value="METALLOENDOPEPTIDASE OMA1"/>
    <property type="match status" value="1"/>
</dbReference>
<evidence type="ECO:0000256" key="4">
    <source>
        <dbReference type="ARBA" id="ARBA00022801"/>
    </source>
</evidence>
<dbReference type="GO" id="GO:0051603">
    <property type="term" value="P:proteolysis involved in protein catabolic process"/>
    <property type="evidence" value="ECO:0007669"/>
    <property type="project" value="TreeGrafter"/>
</dbReference>
<dbReference type="Gene3D" id="3.30.2010.10">
    <property type="entry name" value="Metalloproteases ('zincins'), catalytic domain"/>
    <property type="match status" value="1"/>
</dbReference>
<keyword evidence="4 8" id="KW-0378">Hydrolase</keyword>
<dbReference type="Pfam" id="PF01435">
    <property type="entry name" value="Peptidase_M48"/>
    <property type="match status" value="1"/>
</dbReference>
<organism evidence="8 9">
    <name type="scientific">Acinetobacter gerneri</name>
    <dbReference type="NCBI Taxonomy" id="202952"/>
    <lineage>
        <taxon>Bacteria</taxon>
        <taxon>Pseudomonadati</taxon>
        <taxon>Pseudomonadota</taxon>
        <taxon>Gammaproteobacteria</taxon>
        <taxon>Moraxellales</taxon>
        <taxon>Moraxellaceae</taxon>
        <taxon>Acinetobacter</taxon>
    </lineage>
</organism>
<evidence type="ECO:0000256" key="2">
    <source>
        <dbReference type="ARBA" id="ARBA00022670"/>
    </source>
</evidence>
<dbReference type="CDD" id="cd07324">
    <property type="entry name" value="M48C_Oma1-like"/>
    <property type="match status" value="1"/>
</dbReference>
<dbReference type="EC" id="3.4.24.-" evidence="8"/>
<dbReference type="GO" id="GO:0046872">
    <property type="term" value="F:metal ion binding"/>
    <property type="evidence" value="ECO:0007669"/>
    <property type="project" value="UniProtKB-KW"/>
</dbReference>
<reference evidence="8" key="1">
    <citation type="submission" date="2023-08" db="EMBL/GenBank/DDBJ databases">
        <title>Emergence of clinically-relevant ST2 carbapenem-resistant Acinetobacter baumannii strains in hospital sewages in Zhejiang, East of China.</title>
        <authorList>
            <person name="Kaichao C."/>
            <person name="Zhang R."/>
        </authorList>
    </citation>
    <scope>NUCLEOTIDE SEQUENCE</scope>
    <source>
        <strain evidence="8">M-SY-60</strain>
    </source>
</reference>
<evidence type="ECO:0000313" key="8">
    <source>
        <dbReference type="EMBL" id="MDQ9073148.1"/>
    </source>
</evidence>
<gene>
    <name evidence="8" type="ORF">RFH51_16970</name>
</gene>
<keyword evidence="3" id="KW-0479">Metal-binding</keyword>
<dbReference type="SUPFAM" id="SSF48452">
    <property type="entry name" value="TPR-like"/>
    <property type="match status" value="1"/>
</dbReference>
<comment type="caution">
    <text evidence="8">The sequence shown here is derived from an EMBL/GenBank/DDBJ whole genome shotgun (WGS) entry which is preliminary data.</text>
</comment>
<keyword evidence="5" id="KW-0862">Zinc</keyword>
<proteinExistence type="predicted"/>
<dbReference type="AlphaFoldDB" id="A0AAW8JLM6"/>
<comment type="cofactor">
    <cofactor evidence="1">
        <name>Zn(2+)</name>
        <dbReference type="ChEBI" id="CHEBI:29105"/>
    </cofactor>
</comment>
<feature type="domain" description="Peptidase M48" evidence="7">
    <location>
        <begin position="77"/>
        <end position="239"/>
    </location>
</feature>
<sequence length="463" mass="51833">MSSASEFGSSSPQVIVPEFGGGVGLIDRQKEKLIGEKVYREIQNQLPLIHDAWLEDHFMLVFSQILSQTQLGQPVGLVIVNDPQINAFAVPGGLFAINSGMITSAKNLDEVAGVMGHEIAHVAQRHYSRSQEAFKGQSLLALAGIIIGAAIATKASGDAGSAVMLGTQAALLDKQLSYSRDQEREADRIGMQFMDQAGYNPQAMADFFESMNRSSTQLSFLPDFWLTHPLTTERMSEARLRANQFTPIPYSNTRQEFEILKWYTAVVSRHVSEEQLKLLAKQKSLAGLFALTQFHIQQGDYAEAQGYLNAAKAINTQHNLNYLLQADIYLGQNKVNDAYNALISRQRIAPENRALAYKLAEILIRQNKPKDAEKILNTFLQKNERDVSGWQLLQQAADIDKTNPMRTVNVLRYRAEYQFWSGDEVPAIKSLLHAQRLAKNNDLMQAKISGRLKQMQEQHNLKI</sequence>
<dbReference type="GO" id="GO:0016020">
    <property type="term" value="C:membrane"/>
    <property type="evidence" value="ECO:0007669"/>
    <property type="project" value="TreeGrafter"/>
</dbReference>
<dbReference type="GO" id="GO:0004222">
    <property type="term" value="F:metalloendopeptidase activity"/>
    <property type="evidence" value="ECO:0007669"/>
    <property type="project" value="InterPro"/>
</dbReference>
<accession>A0AAW8JLM6</accession>
<dbReference type="Pfam" id="PF14559">
    <property type="entry name" value="TPR_19"/>
    <property type="match status" value="1"/>
</dbReference>
<name>A0AAW8JLM6_9GAMM</name>
<dbReference type="PANTHER" id="PTHR22726:SF1">
    <property type="entry name" value="METALLOENDOPEPTIDASE OMA1, MITOCHONDRIAL"/>
    <property type="match status" value="1"/>
</dbReference>
<dbReference type="Gene3D" id="1.25.40.10">
    <property type="entry name" value="Tetratricopeptide repeat domain"/>
    <property type="match status" value="1"/>
</dbReference>